<keyword evidence="4" id="KW-1185">Reference proteome</keyword>
<protein>
    <recommendedName>
        <fullName evidence="3">CUB domain-containing protein</fullName>
    </recommendedName>
</protein>
<dbReference type="SUPFAM" id="SSF49854">
    <property type="entry name" value="Spermadhesin, CUB domain"/>
    <property type="match status" value="1"/>
</dbReference>
<dbReference type="Proteomes" id="UP000050795">
    <property type="component" value="Unassembled WGS sequence"/>
</dbReference>
<keyword evidence="1" id="KW-1015">Disulfide bond</keyword>
<sequence>MFNKYSFITYDIEYRFVYDYGVNKSHGKQISPDCDFSFHSSTSKSGFFTSPNYPGLYPVDIICEYRLVGYQNEVIDLEFQEFDVESNSVRCSTDGDGDYVEVRSCSTLSILDLGRKYYCQNVGQYKNNTIRINWRKSCLIIKFFSNNMIVRHGFLATYRFSISGANSLRGGNSGRLIQLSLLCLTFIHFCVFKTLQMKPLNSV</sequence>
<reference evidence="5" key="2">
    <citation type="submission" date="2023-11" db="UniProtKB">
        <authorList>
            <consortium name="WormBaseParasite"/>
        </authorList>
    </citation>
    <scope>IDENTIFICATION</scope>
</reference>
<reference evidence="4" key="1">
    <citation type="submission" date="2022-06" db="EMBL/GenBank/DDBJ databases">
        <authorList>
            <person name="Berger JAMES D."/>
            <person name="Berger JAMES D."/>
        </authorList>
    </citation>
    <scope>NUCLEOTIDE SEQUENCE [LARGE SCALE GENOMIC DNA]</scope>
</reference>
<dbReference type="PANTHER" id="PTHR47537:SF2">
    <property type="entry name" value="CUBILIN"/>
    <property type="match status" value="1"/>
</dbReference>
<accession>A0AA85KK65</accession>
<dbReference type="GO" id="GO:0005886">
    <property type="term" value="C:plasma membrane"/>
    <property type="evidence" value="ECO:0007669"/>
    <property type="project" value="TreeGrafter"/>
</dbReference>
<dbReference type="WBParaSite" id="TREG1_99580.1">
    <property type="protein sequence ID" value="TREG1_99580.1"/>
    <property type="gene ID" value="TREG1_99580"/>
</dbReference>
<dbReference type="Gene3D" id="2.60.120.290">
    <property type="entry name" value="Spermadhesin, CUB domain"/>
    <property type="match status" value="1"/>
</dbReference>
<comment type="caution">
    <text evidence="2">Lacks conserved residue(s) required for the propagation of feature annotation.</text>
</comment>
<dbReference type="PROSITE" id="PS01180">
    <property type="entry name" value="CUB"/>
    <property type="match status" value="1"/>
</dbReference>
<dbReference type="PANTHER" id="PTHR47537">
    <property type="entry name" value="CUBILIN"/>
    <property type="match status" value="1"/>
</dbReference>
<dbReference type="InterPro" id="IPR000859">
    <property type="entry name" value="CUB_dom"/>
</dbReference>
<proteinExistence type="predicted"/>
<dbReference type="SMART" id="SM00042">
    <property type="entry name" value="CUB"/>
    <property type="match status" value="1"/>
</dbReference>
<dbReference type="Pfam" id="PF00431">
    <property type="entry name" value="CUB"/>
    <property type="match status" value="1"/>
</dbReference>
<dbReference type="AlphaFoldDB" id="A0AA85KK65"/>
<evidence type="ECO:0000313" key="5">
    <source>
        <dbReference type="WBParaSite" id="TREG1_99580.1"/>
    </source>
</evidence>
<evidence type="ECO:0000313" key="4">
    <source>
        <dbReference type="Proteomes" id="UP000050795"/>
    </source>
</evidence>
<organism evidence="4 5">
    <name type="scientific">Trichobilharzia regenti</name>
    <name type="common">Nasal bird schistosome</name>
    <dbReference type="NCBI Taxonomy" id="157069"/>
    <lineage>
        <taxon>Eukaryota</taxon>
        <taxon>Metazoa</taxon>
        <taxon>Spiralia</taxon>
        <taxon>Lophotrochozoa</taxon>
        <taxon>Platyhelminthes</taxon>
        <taxon>Trematoda</taxon>
        <taxon>Digenea</taxon>
        <taxon>Strigeidida</taxon>
        <taxon>Schistosomatoidea</taxon>
        <taxon>Schistosomatidae</taxon>
        <taxon>Trichobilharzia</taxon>
    </lineage>
</organism>
<dbReference type="InterPro" id="IPR053207">
    <property type="entry name" value="Non-NMDA_GluR_Accessory"/>
</dbReference>
<evidence type="ECO:0000259" key="3">
    <source>
        <dbReference type="PROSITE" id="PS01180"/>
    </source>
</evidence>
<dbReference type="InterPro" id="IPR035914">
    <property type="entry name" value="Sperma_CUB_dom_sf"/>
</dbReference>
<evidence type="ECO:0000256" key="2">
    <source>
        <dbReference type="PROSITE-ProRule" id="PRU00059"/>
    </source>
</evidence>
<name>A0AA85KK65_TRIRE</name>
<evidence type="ECO:0000256" key="1">
    <source>
        <dbReference type="ARBA" id="ARBA00023157"/>
    </source>
</evidence>
<feature type="domain" description="CUB" evidence="3">
    <location>
        <begin position="34"/>
        <end position="161"/>
    </location>
</feature>
<dbReference type="CDD" id="cd00041">
    <property type="entry name" value="CUB"/>
    <property type="match status" value="1"/>
</dbReference>